<evidence type="ECO:0000256" key="2">
    <source>
        <dbReference type="PROSITE-ProRule" id="PRU00723"/>
    </source>
</evidence>
<feature type="coiled-coil region" evidence="3">
    <location>
        <begin position="7"/>
        <end position="62"/>
    </location>
</feature>
<keyword evidence="2" id="KW-0863">Zinc-finger</keyword>
<name>A0A478EB46_TALPI</name>
<evidence type="ECO:0000259" key="5">
    <source>
        <dbReference type="PROSITE" id="PS50103"/>
    </source>
</evidence>
<dbReference type="InterPro" id="IPR057654">
    <property type="entry name" value="Znf-CCCH_tandem"/>
</dbReference>
<gene>
    <name evidence="6" type="ORF">TCE0_044f16644</name>
</gene>
<feature type="region of interest" description="Disordered" evidence="4">
    <location>
        <begin position="331"/>
        <end position="355"/>
    </location>
</feature>
<dbReference type="GO" id="GO:0008270">
    <property type="term" value="F:zinc ion binding"/>
    <property type="evidence" value="ECO:0007669"/>
    <property type="project" value="UniProtKB-KW"/>
</dbReference>
<dbReference type="InterPro" id="IPR000571">
    <property type="entry name" value="Znf_CCCH"/>
</dbReference>
<dbReference type="EMBL" id="DF933840">
    <property type="protein sequence ID" value="GAM42561.1"/>
    <property type="molecule type" value="Genomic_DNA"/>
</dbReference>
<dbReference type="CDD" id="cd12148">
    <property type="entry name" value="fungal_TF_MHR"/>
    <property type="match status" value="1"/>
</dbReference>
<evidence type="ECO:0000313" key="7">
    <source>
        <dbReference type="Proteomes" id="UP000053095"/>
    </source>
</evidence>
<dbReference type="GO" id="GO:0006351">
    <property type="term" value="P:DNA-templated transcription"/>
    <property type="evidence" value="ECO:0007669"/>
    <property type="project" value="InterPro"/>
</dbReference>
<evidence type="ECO:0000256" key="4">
    <source>
        <dbReference type="SAM" id="MobiDB-lite"/>
    </source>
</evidence>
<sequence length="1242" mass="139634">MLNDLDLEKLNNDLSAITQTTKTYQNNLQIVLERFQDLLERYNSLKSDYEEEKAGRERYKRQVKARSLIQDRNPFVLVLIDGDGYIFEYDLIKAGAEGGVRAAQILRDLIRAELPPDLPDNCRIMVRIYADVFSLSAILARANLVGKEARSFSKFTSSFTHAQDLFDFVDVDAKMEGAKSKIKEMFRLFVDNHQCKHIFFGGCHDGDYVSMLAPYRDETNRITLIKAANTNSEYEGLGLSLKELPSVFMSTSIEDRPLPSIGPEKPVCTHFFKGTCRFGASCTKSHVSEGFKIIFSETPFNSRNKSPSKNLSIPSRNQSYAKLLPKASENTTSRIPVDKDGGRIDTYTPPPSDESFQRYKDISPRPCNKYHLLDCCNDINCSFAHGHVEPEFLDIMRYQAKRRQCHQGRDCRVLKCIYGHHCQIDGCTGRGSCKMSRAFHNFDPRVARWVEPDDPTKDAEEERFEAMWNGTNGGNQIDTKDKEIEEFEAMWSGTGGQTENHDPQSISVADTANEGIKSICFLSSPFLVASDKMLTFSHLDADAFENPEKGSGRKRPRIREPVCAYSRHSRPKIPAVSVAQSARQLVTPPSTEIDLVAFEQPETQSFNGEIPAVKHANGAFTGSDFETRLIGGTHWMAVCSDLPVVEAMMKKTTDFQPTWRIFAEVKSLLRAANSIPAGVNGNGNTKLINLLPDRLTCERWIRRYYETYGRIYHVVDQNFLIGQLHGVLIASVNANEVYILKILLIIAIAMQTDKSERLRGRLIMQEAQSRIYTSPPFQRPCIGVMQVLVLLIILKTITASDTDSIYGLMGIMGLTTQMAMSMGLHRDPALFPNVTPYYAEFRKRLWACFFRLNLDYCIRSGSQFSIRLEDVDCPFPSPINIQTLDPGSTVEPVLLLSQAQQASDQAFNIGAIKLAMVRAPLHQRLCSTTPQLSSEERDRMRASCHKILRELPPNLQQGAPLCSPIEKLQRALMIVHVHSFMIIIIHNDILGVPPHKLQRDVLYEAWDNSVPILNQLQEVLQSDSELSSVSYHLLWTDLCRAALTACLVVGRLRSINLETTVSNSPPPTLVMFQQLLVKFLESLSQTLARRYRLGHVVAKTRLVFAVATKVTSSLISDFGGAQQYSKFMELGITAAEEIVTEMERSLKLEQQNSTLALLEFNDTARMQAQPSAPPSIVTNWMDHAQLTDPLMHVLFPSDADFQLGSKSPDLGMQSDLSLPYSMTSFESISAIESAPNILWESI</sequence>
<dbReference type="Proteomes" id="UP000053095">
    <property type="component" value="Unassembled WGS sequence"/>
</dbReference>
<dbReference type="InterPro" id="IPR007219">
    <property type="entry name" value="XnlR_reg_dom"/>
</dbReference>
<dbReference type="GO" id="GO:0003677">
    <property type="term" value="F:DNA binding"/>
    <property type="evidence" value="ECO:0007669"/>
    <property type="project" value="InterPro"/>
</dbReference>
<keyword evidence="1" id="KW-0539">Nucleus</keyword>
<reference evidence="7" key="1">
    <citation type="journal article" date="2015" name="Genome Announc.">
        <title>Draft genome sequence of Talaromyces cellulolyticus strain Y-94, a source of lignocellulosic biomass-degrading enzymes.</title>
        <authorList>
            <person name="Fujii T."/>
            <person name="Koike H."/>
            <person name="Sawayama S."/>
            <person name="Yano S."/>
            <person name="Inoue H."/>
        </authorList>
    </citation>
    <scope>NUCLEOTIDE SEQUENCE [LARGE SCALE GENOMIC DNA]</scope>
    <source>
        <strain evidence="7">Y-94</strain>
    </source>
</reference>
<feature type="domain" description="C3H1-type" evidence="5">
    <location>
        <begin position="262"/>
        <end position="289"/>
    </location>
</feature>
<proteinExistence type="predicted"/>
<keyword evidence="3" id="KW-0175">Coiled coil</keyword>
<evidence type="ECO:0000256" key="3">
    <source>
        <dbReference type="SAM" id="Coils"/>
    </source>
</evidence>
<dbReference type="Pfam" id="PF04082">
    <property type="entry name" value="Fungal_trans"/>
    <property type="match status" value="1"/>
</dbReference>
<dbReference type="PROSITE" id="PS50103">
    <property type="entry name" value="ZF_C3H1"/>
    <property type="match status" value="1"/>
</dbReference>
<dbReference type="Pfam" id="PF25543">
    <property type="entry name" value="zf-CCCH_tandem"/>
    <property type="match status" value="1"/>
</dbReference>
<organism evidence="6 7">
    <name type="scientific">Talaromyces pinophilus</name>
    <name type="common">Penicillium pinophilum</name>
    <dbReference type="NCBI Taxonomy" id="128442"/>
    <lineage>
        <taxon>Eukaryota</taxon>
        <taxon>Fungi</taxon>
        <taxon>Dikarya</taxon>
        <taxon>Ascomycota</taxon>
        <taxon>Pezizomycotina</taxon>
        <taxon>Eurotiomycetes</taxon>
        <taxon>Eurotiomycetidae</taxon>
        <taxon>Eurotiales</taxon>
        <taxon>Trichocomaceae</taxon>
        <taxon>Talaromyces</taxon>
        <taxon>Talaromyces sect. Talaromyces</taxon>
    </lineage>
</organism>
<feature type="zinc finger region" description="C3H1-type" evidence="2">
    <location>
        <begin position="262"/>
        <end position="289"/>
    </location>
</feature>
<accession>A0A478EB46</accession>
<keyword evidence="2" id="KW-0862">Zinc</keyword>
<dbReference type="Pfam" id="PF25540">
    <property type="entry name" value="DUF7923"/>
    <property type="match status" value="1"/>
</dbReference>
<dbReference type="PANTHER" id="PTHR37543">
    <property type="entry name" value="CCCH ZINC FINGER DNA BINDING PROTEIN (AFU_ORTHOLOGUE AFUA_5G12760)"/>
    <property type="match status" value="1"/>
</dbReference>
<dbReference type="SMART" id="SM00906">
    <property type="entry name" value="Fungal_trans"/>
    <property type="match status" value="1"/>
</dbReference>
<dbReference type="SMART" id="SM00356">
    <property type="entry name" value="ZnF_C3H1"/>
    <property type="match status" value="2"/>
</dbReference>
<evidence type="ECO:0000256" key="1">
    <source>
        <dbReference type="ARBA" id="ARBA00023242"/>
    </source>
</evidence>
<dbReference type="AlphaFoldDB" id="A0A478EB46"/>
<keyword evidence="2" id="KW-0479">Metal-binding</keyword>
<keyword evidence="7" id="KW-1185">Reference proteome</keyword>
<evidence type="ECO:0000313" key="6">
    <source>
        <dbReference type="EMBL" id="GAM42561.1"/>
    </source>
</evidence>
<dbReference type="InterPro" id="IPR057683">
    <property type="entry name" value="DUF7923"/>
</dbReference>
<dbReference type="PANTHER" id="PTHR37543:SF1">
    <property type="entry name" value="CCCH ZINC FINGER DNA BINDING PROTEIN (AFU_ORTHOLOGUE AFUA_5G12760)"/>
    <property type="match status" value="1"/>
</dbReference>
<protein>
    <recommendedName>
        <fullName evidence="5">C3H1-type domain-containing protein</fullName>
    </recommendedName>
</protein>